<dbReference type="SMART" id="SM00829">
    <property type="entry name" value="PKS_ER"/>
    <property type="match status" value="1"/>
</dbReference>
<sequence length="343" mass="37441">MDPQTVKTKQVILVSYANEGPVTGDHLKTRETQLNVNGCKEGEVAVQNLWISVDPYLRLLMKEVNTGLPSQNFTLGEPIVSRSVSKVVASANPEFHVGDIVLGYSQVSEYATLSGSGLTKLDAHVAPLPYCLGLLGSSGLTAYVGLIKIGEAKPGDEVFVSAAAGAVGLVVGQLAKIKGCRVVGSASSNEKVKVLKEEFGFDDAFNYKAETDWDAALTKYFPKGIDIYFENVGGHMLEAVLNHINLNARIPVCGMISQYNENWKQHYGVRNLLNLVGKCAKMQGFTVRHYLDHMDQFREEMIGYIKEGKIKYSVDVKQGIDSFLEAFNSMLGGKNIGKTLLQL</sequence>
<dbReference type="Gene3D" id="3.40.50.720">
    <property type="entry name" value="NAD(P)-binding Rossmann-like Domain"/>
    <property type="match status" value="1"/>
</dbReference>
<dbReference type="FunFam" id="3.40.50.720:FF:000121">
    <property type="entry name" value="Prostaglandin reductase 2"/>
    <property type="match status" value="1"/>
</dbReference>
<dbReference type="InterPro" id="IPR036291">
    <property type="entry name" value="NAD(P)-bd_dom_sf"/>
</dbReference>
<protein>
    <recommendedName>
        <fullName evidence="2">Enoyl reductase (ER) domain-containing protein</fullName>
    </recommendedName>
</protein>
<dbReference type="SUPFAM" id="SSF51735">
    <property type="entry name" value="NAD(P)-binding Rossmann-fold domains"/>
    <property type="match status" value="1"/>
</dbReference>
<evidence type="ECO:0000259" key="2">
    <source>
        <dbReference type="SMART" id="SM00829"/>
    </source>
</evidence>
<dbReference type="PANTHER" id="PTHR43205">
    <property type="entry name" value="PROSTAGLANDIN REDUCTASE"/>
    <property type="match status" value="1"/>
</dbReference>
<dbReference type="Gene3D" id="3.90.180.10">
    <property type="entry name" value="Medium-chain alcohol dehydrogenases, catalytic domain"/>
    <property type="match status" value="1"/>
</dbReference>
<dbReference type="Pfam" id="PF00107">
    <property type="entry name" value="ADH_zinc_N"/>
    <property type="match status" value="1"/>
</dbReference>
<dbReference type="InterPro" id="IPR011032">
    <property type="entry name" value="GroES-like_sf"/>
</dbReference>
<dbReference type="GO" id="GO:0016628">
    <property type="term" value="F:oxidoreductase activity, acting on the CH-CH group of donors, NAD or NADP as acceptor"/>
    <property type="evidence" value="ECO:0007669"/>
    <property type="project" value="InterPro"/>
</dbReference>
<organism evidence="3">
    <name type="scientific">Araucaria cunninghamii</name>
    <name type="common">Hoop pine</name>
    <name type="synonym">Moreton Bay pine</name>
    <dbReference type="NCBI Taxonomy" id="56994"/>
    <lineage>
        <taxon>Eukaryota</taxon>
        <taxon>Viridiplantae</taxon>
        <taxon>Streptophyta</taxon>
        <taxon>Embryophyta</taxon>
        <taxon>Tracheophyta</taxon>
        <taxon>Spermatophyta</taxon>
        <taxon>Pinopsida</taxon>
        <taxon>Pinidae</taxon>
        <taxon>Conifers II</taxon>
        <taxon>Araucariales</taxon>
        <taxon>Araucariaceae</taxon>
        <taxon>Araucaria</taxon>
    </lineage>
</organism>
<dbReference type="SUPFAM" id="SSF50129">
    <property type="entry name" value="GroES-like"/>
    <property type="match status" value="1"/>
</dbReference>
<dbReference type="EMBL" id="GCKF01042960">
    <property type="protein sequence ID" value="JAG94621.1"/>
    <property type="molecule type" value="Transcribed_RNA"/>
</dbReference>
<keyword evidence="1" id="KW-0560">Oxidoreductase</keyword>
<dbReference type="InterPro" id="IPR020843">
    <property type="entry name" value="ER"/>
</dbReference>
<dbReference type="PANTHER" id="PTHR43205:SF7">
    <property type="entry name" value="PROSTAGLANDIN REDUCTASE 1"/>
    <property type="match status" value="1"/>
</dbReference>
<name>A0A0D6QVZ8_ARACU</name>
<proteinExistence type="predicted"/>
<reference evidence="3" key="1">
    <citation type="submission" date="2015-03" db="EMBL/GenBank/DDBJ databases">
        <title>A transcriptome of Araucaria cunninghamii, an australian fine timber species.</title>
        <authorList>
            <person name="Jing Yi C.J.Y."/>
            <person name="Yin San L.Y.S."/>
            <person name="Abdul Karim S.S."/>
            <person name="Wan Azmi N.N."/>
            <person name="Hercus R.R."/>
            <person name="Croft L.L."/>
        </authorList>
    </citation>
    <scope>NUCLEOTIDE SEQUENCE</scope>
    <source>
        <strain evidence="3">MI0301</strain>
        <tissue evidence="3">Leaf</tissue>
    </source>
</reference>
<feature type="domain" description="Enoyl reductase (ER)" evidence="2">
    <location>
        <begin position="24"/>
        <end position="341"/>
    </location>
</feature>
<accession>A0A0D6QVZ8</accession>
<dbReference type="InterPro" id="IPR013149">
    <property type="entry name" value="ADH-like_C"/>
</dbReference>
<evidence type="ECO:0000256" key="1">
    <source>
        <dbReference type="ARBA" id="ARBA00023002"/>
    </source>
</evidence>
<dbReference type="InterPro" id="IPR041694">
    <property type="entry name" value="ADH_N_2"/>
</dbReference>
<evidence type="ECO:0000313" key="3">
    <source>
        <dbReference type="EMBL" id="JAG94621.1"/>
    </source>
</evidence>
<dbReference type="InterPro" id="IPR045010">
    <property type="entry name" value="MDR_fam"/>
</dbReference>
<dbReference type="AlphaFoldDB" id="A0A0D6QVZ8"/>
<dbReference type="Pfam" id="PF16884">
    <property type="entry name" value="ADH_N_2"/>
    <property type="match status" value="1"/>
</dbReference>